<dbReference type="PANTHER" id="PTHR36507:SF1">
    <property type="entry name" value="BLL1555 PROTEIN"/>
    <property type="match status" value="1"/>
</dbReference>
<keyword evidence="5" id="KW-1185">Reference proteome</keyword>
<dbReference type="InterPro" id="IPR052721">
    <property type="entry name" value="ET_Amicyanin"/>
</dbReference>
<dbReference type="Pfam" id="PF13473">
    <property type="entry name" value="Cupredoxin_1"/>
    <property type="match status" value="1"/>
</dbReference>
<dbReference type="EMBL" id="JACHJR010000001">
    <property type="protein sequence ID" value="MBB4945269.1"/>
    <property type="molecule type" value="Genomic_DNA"/>
</dbReference>
<dbReference type="InterPro" id="IPR028096">
    <property type="entry name" value="EfeO_Cupredoxin"/>
</dbReference>
<evidence type="ECO:0000256" key="1">
    <source>
        <dbReference type="SAM" id="MobiDB-lite"/>
    </source>
</evidence>
<comment type="caution">
    <text evidence="4">The sequence shown here is derived from an EMBL/GenBank/DDBJ whole genome shotgun (WGS) entry which is preliminary data.</text>
</comment>
<feature type="compositionally biased region" description="Low complexity" evidence="1">
    <location>
        <begin position="30"/>
        <end position="62"/>
    </location>
</feature>
<dbReference type="AlphaFoldDB" id="A0A7W7WGB2"/>
<reference evidence="4 5" key="1">
    <citation type="submission" date="2020-08" db="EMBL/GenBank/DDBJ databases">
        <title>Sequencing the genomes of 1000 actinobacteria strains.</title>
        <authorList>
            <person name="Klenk H.-P."/>
        </authorList>
    </citation>
    <scope>NUCLEOTIDE SEQUENCE [LARGE SCALE GENOMIC DNA]</scope>
    <source>
        <strain evidence="4 5">DSM 44786</strain>
    </source>
</reference>
<dbReference type="PANTHER" id="PTHR36507">
    <property type="entry name" value="BLL1555 PROTEIN"/>
    <property type="match status" value="1"/>
</dbReference>
<feature type="region of interest" description="Disordered" evidence="1">
    <location>
        <begin position="25"/>
        <end position="62"/>
    </location>
</feature>
<organism evidence="4 5">
    <name type="scientific">Kitasatospora gansuensis</name>
    <dbReference type="NCBI Taxonomy" id="258050"/>
    <lineage>
        <taxon>Bacteria</taxon>
        <taxon>Bacillati</taxon>
        <taxon>Actinomycetota</taxon>
        <taxon>Actinomycetes</taxon>
        <taxon>Kitasatosporales</taxon>
        <taxon>Streptomycetaceae</taxon>
        <taxon>Kitasatospora</taxon>
    </lineage>
</organism>
<feature type="signal peptide" evidence="2">
    <location>
        <begin position="1"/>
        <end position="23"/>
    </location>
</feature>
<feature type="chain" id="PRO_5038381767" evidence="2">
    <location>
        <begin position="24"/>
        <end position="154"/>
    </location>
</feature>
<accession>A0A7W7WGB2</accession>
<sequence length="154" mass="14839">MNTSRLRPALGLLLLLAATACSSGSGGGSASSTPTPAVSSSAAVSPSAASPSPSAVSSSASPSAAVSSPAAAVQVTIKEFTFGPDKFTVSPGAKVTVVNEDSTAHTLTATGKGGFDSGTIGGGKTATFTAPTAPGSYPFICSLHQFMKGTLTVA</sequence>
<evidence type="ECO:0000259" key="3">
    <source>
        <dbReference type="Pfam" id="PF13473"/>
    </source>
</evidence>
<evidence type="ECO:0000313" key="4">
    <source>
        <dbReference type="EMBL" id="MBB4945269.1"/>
    </source>
</evidence>
<evidence type="ECO:0000313" key="5">
    <source>
        <dbReference type="Proteomes" id="UP000573327"/>
    </source>
</evidence>
<dbReference type="Proteomes" id="UP000573327">
    <property type="component" value="Unassembled WGS sequence"/>
</dbReference>
<protein>
    <submittedName>
        <fullName evidence="4">Plastocyanin</fullName>
    </submittedName>
</protein>
<dbReference type="Gene3D" id="2.60.40.420">
    <property type="entry name" value="Cupredoxins - blue copper proteins"/>
    <property type="match status" value="1"/>
</dbReference>
<evidence type="ECO:0000256" key="2">
    <source>
        <dbReference type="SAM" id="SignalP"/>
    </source>
</evidence>
<feature type="domain" description="EfeO-type cupredoxin-like" evidence="3">
    <location>
        <begin position="64"/>
        <end position="153"/>
    </location>
</feature>
<dbReference type="InterPro" id="IPR008972">
    <property type="entry name" value="Cupredoxin"/>
</dbReference>
<dbReference type="PROSITE" id="PS51257">
    <property type="entry name" value="PROKAR_LIPOPROTEIN"/>
    <property type="match status" value="1"/>
</dbReference>
<proteinExistence type="predicted"/>
<gene>
    <name evidence="4" type="ORF">F4556_000804</name>
</gene>
<keyword evidence="2" id="KW-0732">Signal</keyword>
<name>A0A7W7WGB2_9ACTN</name>
<dbReference type="SUPFAM" id="SSF49503">
    <property type="entry name" value="Cupredoxins"/>
    <property type="match status" value="1"/>
</dbReference>